<dbReference type="Pfam" id="PF12867">
    <property type="entry name" value="DinB_2"/>
    <property type="match status" value="1"/>
</dbReference>
<dbReference type="InterPro" id="IPR024775">
    <property type="entry name" value="DinB-like"/>
</dbReference>
<dbReference type="InterPro" id="IPR034660">
    <property type="entry name" value="DinB/YfiT-like"/>
</dbReference>
<feature type="domain" description="DinB-like" evidence="1">
    <location>
        <begin position="19"/>
        <end position="145"/>
    </location>
</feature>
<dbReference type="EMBL" id="CP155447">
    <property type="protein sequence ID" value="XBH06731.1"/>
    <property type="molecule type" value="Genomic_DNA"/>
</dbReference>
<sequence>MSDPTSVIDRYAEGGPLLQYATAGFPSEQEATRVEPGLWSLSELVAHLLDADLVLADRMKRVIAEKDPVLLAFDENAWIERLDSRSMPIEEAAALFAANRRWMTRILHNCAEADFARTGQHSEAGRMTLAELVAKTISHLDHHLTFLYAKRAALGSAVLPRYTAR</sequence>
<protein>
    <submittedName>
        <fullName evidence="2">DinB family protein</fullName>
    </submittedName>
</protein>
<accession>A0AAU7CNL0</accession>
<evidence type="ECO:0000313" key="2">
    <source>
        <dbReference type="EMBL" id="XBH06731.1"/>
    </source>
</evidence>
<proteinExistence type="predicted"/>
<dbReference type="SUPFAM" id="SSF109854">
    <property type="entry name" value="DinB/YfiT-like putative metalloenzymes"/>
    <property type="match status" value="1"/>
</dbReference>
<name>A0AAU7CNL0_9BACT</name>
<dbReference type="RefSeq" id="WP_406699580.1">
    <property type="nucleotide sequence ID" value="NZ_CP155447.1"/>
</dbReference>
<reference evidence="2" key="1">
    <citation type="submission" date="2024-05" db="EMBL/GenBank/DDBJ databases">
        <title>Planctomycetes of the genus Singulisphaera possess chitinolytic capabilities.</title>
        <authorList>
            <person name="Ivanova A."/>
        </authorList>
    </citation>
    <scope>NUCLEOTIDE SEQUENCE</scope>
    <source>
        <strain evidence="2">Ch08T</strain>
    </source>
</reference>
<dbReference type="Gene3D" id="1.20.120.450">
    <property type="entry name" value="dinb family like domain"/>
    <property type="match status" value="1"/>
</dbReference>
<gene>
    <name evidence="2" type="ORF">V5E97_12025</name>
</gene>
<evidence type="ECO:0000259" key="1">
    <source>
        <dbReference type="Pfam" id="PF12867"/>
    </source>
</evidence>
<organism evidence="2">
    <name type="scientific">Singulisphaera sp. Ch08</name>
    <dbReference type="NCBI Taxonomy" id="3120278"/>
    <lineage>
        <taxon>Bacteria</taxon>
        <taxon>Pseudomonadati</taxon>
        <taxon>Planctomycetota</taxon>
        <taxon>Planctomycetia</taxon>
        <taxon>Isosphaerales</taxon>
        <taxon>Isosphaeraceae</taxon>
        <taxon>Singulisphaera</taxon>
    </lineage>
</organism>
<dbReference type="AlphaFoldDB" id="A0AAU7CNL0"/>